<evidence type="ECO:0000313" key="2">
    <source>
        <dbReference type="Proteomes" id="UP001341840"/>
    </source>
</evidence>
<sequence>MGYLWKPPSAHTIQAERPMSKPEAGQVRCRAHDGGNQKGVLSMWYLARDMELDMYAEKRVSDKGTITAIRSDLTPRFAIAIFLSRLAVVVVVPPPPGLVSASCVTRCLSSWEAMGIVRKGDQERRRSNMGEAKGNRKCVAEGLVLVIR</sequence>
<evidence type="ECO:0000313" key="1">
    <source>
        <dbReference type="EMBL" id="MED6135947.1"/>
    </source>
</evidence>
<keyword evidence="2" id="KW-1185">Reference proteome</keyword>
<proteinExistence type="predicted"/>
<gene>
    <name evidence="1" type="ORF">PIB30_051512</name>
</gene>
<organism evidence="1 2">
    <name type="scientific">Stylosanthes scabra</name>
    <dbReference type="NCBI Taxonomy" id="79078"/>
    <lineage>
        <taxon>Eukaryota</taxon>
        <taxon>Viridiplantae</taxon>
        <taxon>Streptophyta</taxon>
        <taxon>Embryophyta</taxon>
        <taxon>Tracheophyta</taxon>
        <taxon>Spermatophyta</taxon>
        <taxon>Magnoliopsida</taxon>
        <taxon>eudicotyledons</taxon>
        <taxon>Gunneridae</taxon>
        <taxon>Pentapetalae</taxon>
        <taxon>rosids</taxon>
        <taxon>fabids</taxon>
        <taxon>Fabales</taxon>
        <taxon>Fabaceae</taxon>
        <taxon>Papilionoideae</taxon>
        <taxon>50 kb inversion clade</taxon>
        <taxon>dalbergioids sensu lato</taxon>
        <taxon>Dalbergieae</taxon>
        <taxon>Pterocarpus clade</taxon>
        <taxon>Stylosanthes</taxon>
    </lineage>
</organism>
<name>A0ABU6SHU1_9FABA</name>
<comment type="caution">
    <text evidence="1">The sequence shown here is derived from an EMBL/GenBank/DDBJ whole genome shotgun (WGS) entry which is preliminary data.</text>
</comment>
<accession>A0ABU6SHU1</accession>
<dbReference type="Proteomes" id="UP001341840">
    <property type="component" value="Unassembled WGS sequence"/>
</dbReference>
<protein>
    <submittedName>
        <fullName evidence="1">Uncharacterized protein</fullName>
    </submittedName>
</protein>
<reference evidence="1 2" key="1">
    <citation type="journal article" date="2023" name="Plants (Basel)">
        <title>Bridging the Gap: Combining Genomics and Transcriptomics Approaches to Understand Stylosanthes scabra, an Orphan Legume from the Brazilian Caatinga.</title>
        <authorList>
            <person name="Ferreira-Neto J.R.C."/>
            <person name="da Silva M.D."/>
            <person name="Binneck E."/>
            <person name="de Melo N.F."/>
            <person name="da Silva R.H."/>
            <person name="de Melo A.L.T.M."/>
            <person name="Pandolfi V."/>
            <person name="Bustamante F.O."/>
            <person name="Brasileiro-Vidal A.C."/>
            <person name="Benko-Iseppon A.M."/>
        </authorList>
    </citation>
    <scope>NUCLEOTIDE SEQUENCE [LARGE SCALE GENOMIC DNA]</scope>
    <source>
        <tissue evidence="1">Leaves</tissue>
    </source>
</reference>
<dbReference type="EMBL" id="JASCZI010060780">
    <property type="protein sequence ID" value="MED6135947.1"/>
    <property type="molecule type" value="Genomic_DNA"/>
</dbReference>